<evidence type="ECO:0000313" key="2">
    <source>
        <dbReference type="EMBL" id="PVA12010.1"/>
    </source>
</evidence>
<feature type="region of interest" description="Disordered" evidence="1">
    <location>
        <begin position="51"/>
        <end position="90"/>
    </location>
</feature>
<sequence>MRGIGCSARALVTGHAYTMASLDDARPTALERSLYNALRAADARTCCAGWPNGQWPQIDRRSARKPQSDKTKTSASLSGSFWRDKLHEHA</sequence>
<keyword evidence="3" id="KW-1185">Reference proteome</keyword>
<name>A0A2T7GC54_9RHOB</name>
<dbReference type="Proteomes" id="UP000244446">
    <property type="component" value="Unassembled WGS sequence"/>
</dbReference>
<dbReference type="AlphaFoldDB" id="A0A2T7GC54"/>
<organism evidence="2 3">
    <name type="scientific">Pelagivirga sediminicola</name>
    <dbReference type="NCBI Taxonomy" id="2170575"/>
    <lineage>
        <taxon>Bacteria</taxon>
        <taxon>Pseudomonadati</taxon>
        <taxon>Pseudomonadota</taxon>
        <taxon>Alphaproteobacteria</taxon>
        <taxon>Rhodobacterales</taxon>
        <taxon>Paracoccaceae</taxon>
        <taxon>Pelagivirga</taxon>
    </lineage>
</organism>
<evidence type="ECO:0000256" key="1">
    <source>
        <dbReference type="SAM" id="MobiDB-lite"/>
    </source>
</evidence>
<gene>
    <name evidence="2" type="ORF">DC366_03575</name>
</gene>
<accession>A0A2T7GC54</accession>
<proteinExistence type="predicted"/>
<feature type="compositionally biased region" description="Basic and acidic residues" evidence="1">
    <location>
        <begin position="58"/>
        <end position="72"/>
    </location>
</feature>
<comment type="caution">
    <text evidence="2">The sequence shown here is derived from an EMBL/GenBank/DDBJ whole genome shotgun (WGS) entry which is preliminary data.</text>
</comment>
<dbReference type="EMBL" id="QCYH01000001">
    <property type="protein sequence ID" value="PVA12010.1"/>
    <property type="molecule type" value="Genomic_DNA"/>
</dbReference>
<evidence type="ECO:0000313" key="3">
    <source>
        <dbReference type="Proteomes" id="UP000244446"/>
    </source>
</evidence>
<reference evidence="2 3" key="1">
    <citation type="submission" date="2018-04" db="EMBL/GenBank/DDBJ databases">
        <title>Pelagivirga bohaiensis gen. nov., sp. nov., a bacterium isolated from the Bohai Sea.</title>
        <authorList>
            <person name="Ji X."/>
        </authorList>
    </citation>
    <scope>NUCLEOTIDE SEQUENCE [LARGE SCALE GENOMIC DNA]</scope>
    <source>
        <strain evidence="2 3">BH-SD19</strain>
    </source>
</reference>
<protein>
    <submittedName>
        <fullName evidence="2">Uncharacterized protein</fullName>
    </submittedName>
</protein>